<evidence type="ECO:0000313" key="3">
    <source>
        <dbReference type="Proteomes" id="UP001529510"/>
    </source>
</evidence>
<organism evidence="2 3">
    <name type="scientific">Cirrhinus mrigala</name>
    <name type="common">Mrigala</name>
    <dbReference type="NCBI Taxonomy" id="683832"/>
    <lineage>
        <taxon>Eukaryota</taxon>
        <taxon>Metazoa</taxon>
        <taxon>Chordata</taxon>
        <taxon>Craniata</taxon>
        <taxon>Vertebrata</taxon>
        <taxon>Euteleostomi</taxon>
        <taxon>Actinopterygii</taxon>
        <taxon>Neopterygii</taxon>
        <taxon>Teleostei</taxon>
        <taxon>Ostariophysi</taxon>
        <taxon>Cypriniformes</taxon>
        <taxon>Cyprinidae</taxon>
        <taxon>Labeoninae</taxon>
        <taxon>Labeonini</taxon>
        <taxon>Cirrhinus</taxon>
    </lineage>
</organism>
<reference evidence="2 3" key="1">
    <citation type="submission" date="2024-05" db="EMBL/GenBank/DDBJ databases">
        <title>Genome sequencing and assembly of Indian major carp, Cirrhinus mrigala (Hamilton, 1822).</title>
        <authorList>
            <person name="Mohindra V."/>
            <person name="Chowdhury L.M."/>
            <person name="Lal K."/>
            <person name="Jena J.K."/>
        </authorList>
    </citation>
    <scope>NUCLEOTIDE SEQUENCE [LARGE SCALE GENOMIC DNA]</scope>
    <source>
        <strain evidence="2">CM1030</strain>
        <tissue evidence="2">Blood</tissue>
    </source>
</reference>
<sequence length="152" mass="17749">MHPYQEAHQLYQAAHQQQQQHQSPEETRVLERNYSDMVNLMKLEEQLSPRSKAFSSCAAEHKVFQDCDEDTTSVTSDRSEDVFDMTKGNLSLLEKAIALETERTKALREKMASEAVRRDRLHLHEDGLRHSCAEERKARLHHDGLKKPYYLK</sequence>
<feature type="non-terminal residue" evidence="2">
    <location>
        <position position="152"/>
    </location>
</feature>
<proteinExistence type="predicted"/>
<gene>
    <name evidence="2" type="ORF">M9458_035342</name>
</gene>
<evidence type="ECO:0000256" key="1">
    <source>
        <dbReference type="SAM" id="MobiDB-lite"/>
    </source>
</evidence>
<comment type="caution">
    <text evidence="2">The sequence shown here is derived from an EMBL/GenBank/DDBJ whole genome shotgun (WGS) entry which is preliminary data.</text>
</comment>
<keyword evidence="3" id="KW-1185">Reference proteome</keyword>
<feature type="compositionally biased region" description="Low complexity" evidence="1">
    <location>
        <begin position="1"/>
        <end position="22"/>
    </location>
</feature>
<accession>A0ABD0PCV9</accession>
<dbReference type="AlphaFoldDB" id="A0ABD0PCV9"/>
<dbReference type="Proteomes" id="UP001529510">
    <property type="component" value="Unassembled WGS sequence"/>
</dbReference>
<protein>
    <submittedName>
        <fullName evidence="2">Uncharacterized protein</fullName>
    </submittedName>
</protein>
<evidence type="ECO:0000313" key="2">
    <source>
        <dbReference type="EMBL" id="KAL0170746.1"/>
    </source>
</evidence>
<feature type="region of interest" description="Disordered" evidence="1">
    <location>
        <begin position="1"/>
        <end position="26"/>
    </location>
</feature>
<name>A0ABD0PCV9_CIRMR</name>
<dbReference type="EMBL" id="JAMKFB020000017">
    <property type="protein sequence ID" value="KAL0170746.1"/>
    <property type="molecule type" value="Genomic_DNA"/>
</dbReference>